<dbReference type="EMBL" id="CP142149">
    <property type="protein sequence ID" value="WSE32693.1"/>
    <property type="molecule type" value="Genomic_DNA"/>
</dbReference>
<dbReference type="Gene3D" id="3.40.50.1950">
    <property type="entry name" value="Flavin prenyltransferase-like"/>
    <property type="match status" value="1"/>
</dbReference>
<evidence type="ECO:0000313" key="2">
    <source>
        <dbReference type="EMBL" id="WSE32693.1"/>
    </source>
</evidence>
<protein>
    <submittedName>
        <fullName evidence="2">Flavoprotein</fullName>
    </submittedName>
</protein>
<dbReference type="Pfam" id="PF02441">
    <property type="entry name" value="Flavoprotein"/>
    <property type="match status" value="1"/>
</dbReference>
<dbReference type="Proteomes" id="UP001330812">
    <property type="component" value="Chromosome"/>
</dbReference>
<name>A0ABZ1IG51_9PSEU</name>
<feature type="domain" description="Flavoprotein" evidence="1">
    <location>
        <begin position="8"/>
        <end position="141"/>
    </location>
</feature>
<dbReference type="RefSeq" id="WP_326835500.1">
    <property type="nucleotide sequence ID" value="NZ_CP142149.1"/>
</dbReference>
<dbReference type="InterPro" id="IPR003382">
    <property type="entry name" value="Flavoprotein"/>
</dbReference>
<sequence>MDNTFEGRLLIGATGSAAVATLPMYLGALRTVLRGPITVLMTHTAATFLPAHTVGLFADRVVTGEDAATWPAANHATLAAGHDLTVVLPASAHTLSVVAAGAAPNMLATTVLAATHPVAFFPVMTGEMWAKAAVQRNVAQLREDCYHVYEPAAGPRYDVAAGAFVESPQPPPPPRFLEIVRELMTGS</sequence>
<gene>
    <name evidence="2" type="ORF">VSH64_11325</name>
</gene>
<evidence type="ECO:0000259" key="1">
    <source>
        <dbReference type="Pfam" id="PF02441"/>
    </source>
</evidence>
<evidence type="ECO:0000313" key="3">
    <source>
        <dbReference type="Proteomes" id="UP001330812"/>
    </source>
</evidence>
<dbReference type="SUPFAM" id="SSF52507">
    <property type="entry name" value="Homo-oligomeric flavin-containing Cys decarboxylases, HFCD"/>
    <property type="match status" value="1"/>
</dbReference>
<accession>A0ABZ1IG51</accession>
<dbReference type="PANTHER" id="PTHR14359:SF6">
    <property type="entry name" value="PHOSPHOPANTOTHENOYLCYSTEINE DECARBOXYLASE"/>
    <property type="match status" value="1"/>
</dbReference>
<reference evidence="2 3" key="1">
    <citation type="journal article" date="2015" name="Int. J. Syst. Evol. Microbiol.">
        <title>Amycolatopsis rhabdoformis sp. nov., an actinomycete isolated from a tropical forest soil.</title>
        <authorList>
            <person name="Souza W.R."/>
            <person name="Silva R.E."/>
            <person name="Goodfellow M."/>
            <person name="Busarakam K."/>
            <person name="Figueiro F.S."/>
            <person name="Ferreira D."/>
            <person name="Rodrigues-Filho E."/>
            <person name="Moraes L.A.B."/>
            <person name="Zucchi T.D."/>
        </authorList>
    </citation>
    <scope>NUCLEOTIDE SEQUENCE [LARGE SCALE GENOMIC DNA]</scope>
    <source>
        <strain evidence="2 3">NCIMB 14900</strain>
    </source>
</reference>
<organism evidence="2 3">
    <name type="scientific">Amycolatopsis rhabdoformis</name>
    <dbReference type="NCBI Taxonomy" id="1448059"/>
    <lineage>
        <taxon>Bacteria</taxon>
        <taxon>Bacillati</taxon>
        <taxon>Actinomycetota</taxon>
        <taxon>Actinomycetes</taxon>
        <taxon>Pseudonocardiales</taxon>
        <taxon>Pseudonocardiaceae</taxon>
        <taxon>Amycolatopsis</taxon>
    </lineage>
</organism>
<keyword evidence="3" id="KW-1185">Reference proteome</keyword>
<dbReference type="InterPro" id="IPR036551">
    <property type="entry name" value="Flavin_trans-like"/>
</dbReference>
<proteinExistence type="predicted"/>
<dbReference type="PANTHER" id="PTHR14359">
    <property type="entry name" value="HOMO-OLIGOMERIC FLAVIN CONTAINING CYS DECARBOXYLASE FAMILY"/>
    <property type="match status" value="1"/>
</dbReference>